<reference evidence="2 3" key="1">
    <citation type="journal article" date="2021" name="Int. J. Syst. Evol. Microbiol.">
        <title>Reticulibacter mediterranei gen. nov., sp. nov., within the new family Reticulibacteraceae fam. nov., and Ktedonospora formicarum gen. nov., sp. nov., Ktedonobacter robiniae sp. nov., Dictyobacter formicarum sp. nov. and Dictyobacter arantiisoli sp. nov., belonging to the class Ktedonobacteria.</title>
        <authorList>
            <person name="Yabe S."/>
            <person name="Zheng Y."/>
            <person name="Wang C.M."/>
            <person name="Sakai Y."/>
            <person name="Abe K."/>
            <person name="Yokota A."/>
            <person name="Donadio S."/>
            <person name="Cavaletti L."/>
            <person name="Monciardini P."/>
        </authorList>
    </citation>
    <scope>NUCLEOTIDE SEQUENCE [LARGE SCALE GENOMIC DNA]</scope>
    <source>
        <strain evidence="2 3">SOSP1-9</strain>
    </source>
</reference>
<dbReference type="Pfam" id="PF01695">
    <property type="entry name" value="IstB_IS21"/>
    <property type="match status" value="1"/>
</dbReference>
<comment type="caution">
    <text evidence="2">The sequence shown here is derived from an EMBL/GenBank/DDBJ whole genome shotgun (WGS) entry which is preliminary data.</text>
</comment>
<keyword evidence="3" id="KW-1185">Reference proteome</keyword>
<dbReference type="EMBL" id="BNJJ01000025">
    <property type="protein sequence ID" value="GHO88603.1"/>
    <property type="molecule type" value="Genomic_DNA"/>
</dbReference>
<sequence>MTQKALLEEYLGQLRLPTFIQNYEQYAQDASRGDSTPEQYLLALCEAEMAQRKVNRIERAIAGAKFPVIKDLSGFDFQQVGGISKARVLDLAQGGYIEKAETIVLIGNPGLGKVRRTTG</sequence>
<organism evidence="2 3">
    <name type="scientific">Dictyobacter formicarum</name>
    <dbReference type="NCBI Taxonomy" id="2778368"/>
    <lineage>
        <taxon>Bacteria</taxon>
        <taxon>Bacillati</taxon>
        <taxon>Chloroflexota</taxon>
        <taxon>Ktedonobacteria</taxon>
        <taxon>Ktedonobacterales</taxon>
        <taxon>Dictyobacteraceae</taxon>
        <taxon>Dictyobacter</taxon>
    </lineage>
</organism>
<proteinExistence type="predicted"/>
<evidence type="ECO:0000313" key="2">
    <source>
        <dbReference type="EMBL" id="GHO88603.1"/>
    </source>
</evidence>
<dbReference type="Proteomes" id="UP000635565">
    <property type="component" value="Unassembled WGS sequence"/>
</dbReference>
<name>A0ABQ3VRZ6_9CHLR</name>
<accession>A0ABQ3VRZ6</accession>
<evidence type="ECO:0000313" key="3">
    <source>
        <dbReference type="Proteomes" id="UP000635565"/>
    </source>
</evidence>
<dbReference type="RefSeq" id="WP_201366160.1">
    <property type="nucleotide sequence ID" value="NZ_BNJJ01000025.1"/>
</dbReference>
<feature type="domain" description="IstB-like ATP-binding" evidence="1">
    <location>
        <begin position="11"/>
        <end position="114"/>
    </location>
</feature>
<gene>
    <name evidence="2" type="ORF">KSZ_66090</name>
</gene>
<dbReference type="InterPro" id="IPR002611">
    <property type="entry name" value="IstB_ATP-bd"/>
</dbReference>
<protein>
    <recommendedName>
        <fullName evidence="1">IstB-like ATP-binding domain-containing protein</fullName>
    </recommendedName>
</protein>
<evidence type="ECO:0000259" key="1">
    <source>
        <dbReference type="Pfam" id="PF01695"/>
    </source>
</evidence>